<dbReference type="Gene3D" id="1.25.40.10">
    <property type="entry name" value="Tetratricopeptide repeat domain"/>
    <property type="match status" value="2"/>
</dbReference>
<dbReference type="PANTHER" id="PTHR44858">
    <property type="entry name" value="TETRATRICOPEPTIDE REPEAT PROTEIN 6"/>
    <property type="match status" value="1"/>
</dbReference>
<accession>A0A318HTZ8</accession>
<keyword evidence="2" id="KW-0802">TPR repeat</keyword>
<dbReference type="Pfam" id="PF14559">
    <property type="entry name" value="TPR_19"/>
    <property type="match status" value="1"/>
</dbReference>
<protein>
    <submittedName>
        <fullName evidence="3">Tfp pilus assembly protein PilF</fullName>
    </submittedName>
</protein>
<sequence>MNILKALFGGKTEDPEERKQDEEAKNFDILKFDGVKALHMGQADYAINCFTNALKYQEDLEIRDYLSQAYLMANEPLKAYEQLQQLAEAQPDNQKIFIRMADVAYRIDDYGAMADACEKALLIDKRSPTVHYLYARACIGQGDNVNAVSMLTQAILTTPEYLDAYLLRGETLLDMENLEEAEEDANFLLEHVDGNEDALLLKARIEKAKGYNAAALEYYDKVIEANPFHAEAFKERGDVREALGDLKGAEEDRNVTF</sequence>
<dbReference type="AlphaFoldDB" id="A0A318HTZ8"/>
<dbReference type="SUPFAM" id="SSF48452">
    <property type="entry name" value="TPR-like"/>
    <property type="match status" value="2"/>
</dbReference>
<evidence type="ECO:0000313" key="4">
    <source>
        <dbReference type="Proteomes" id="UP000248314"/>
    </source>
</evidence>
<dbReference type="InterPro" id="IPR050498">
    <property type="entry name" value="Ycf3"/>
</dbReference>
<comment type="caution">
    <text evidence="3">The sequence shown here is derived from an EMBL/GenBank/DDBJ whole genome shotgun (WGS) entry which is preliminary data.</text>
</comment>
<name>A0A318HTZ8_9BACT</name>
<dbReference type="EMBL" id="QJJX01000016">
    <property type="protein sequence ID" value="PXX21762.1"/>
    <property type="molecule type" value="Genomic_DNA"/>
</dbReference>
<keyword evidence="1" id="KW-0677">Repeat</keyword>
<reference evidence="3 4" key="1">
    <citation type="submission" date="2018-05" db="EMBL/GenBank/DDBJ databases">
        <title>Genomic Encyclopedia of Type Strains, Phase I: the one thousand microbial genomes (KMG-I) project.</title>
        <authorList>
            <person name="Kyrpides N."/>
        </authorList>
    </citation>
    <scope>NUCLEOTIDE SEQUENCE [LARGE SCALE GENOMIC DNA]</scope>
    <source>
        <strain evidence="3 4">DSM 15611</strain>
    </source>
</reference>
<evidence type="ECO:0000256" key="1">
    <source>
        <dbReference type="ARBA" id="ARBA00022737"/>
    </source>
</evidence>
<dbReference type="PANTHER" id="PTHR44858:SF1">
    <property type="entry name" value="UDP-N-ACETYLGLUCOSAMINE--PEPTIDE N-ACETYLGLUCOSAMINYLTRANSFERASE SPINDLY-RELATED"/>
    <property type="match status" value="1"/>
</dbReference>
<evidence type="ECO:0000313" key="3">
    <source>
        <dbReference type="EMBL" id="PXX21762.1"/>
    </source>
</evidence>
<dbReference type="STRING" id="1122991.GCA_000613445_02963"/>
<dbReference type="RefSeq" id="WP_025815316.1">
    <property type="nucleotide sequence ID" value="NZ_BAIZ01000003.1"/>
</dbReference>
<dbReference type="GeneID" id="84900078"/>
<organism evidence="3 4">
    <name type="scientific">Hoylesella shahii DSM 15611 = JCM 12083</name>
    <dbReference type="NCBI Taxonomy" id="1122991"/>
    <lineage>
        <taxon>Bacteria</taxon>
        <taxon>Pseudomonadati</taxon>
        <taxon>Bacteroidota</taxon>
        <taxon>Bacteroidia</taxon>
        <taxon>Bacteroidales</taxon>
        <taxon>Prevotellaceae</taxon>
        <taxon>Hoylesella</taxon>
    </lineage>
</organism>
<dbReference type="SMART" id="SM00028">
    <property type="entry name" value="TPR"/>
    <property type="match status" value="5"/>
</dbReference>
<dbReference type="Proteomes" id="UP000248314">
    <property type="component" value="Unassembled WGS sequence"/>
</dbReference>
<evidence type="ECO:0000256" key="2">
    <source>
        <dbReference type="ARBA" id="ARBA00022803"/>
    </source>
</evidence>
<dbReference type="InterPro" id="IPR011990">
    <property type="entry name" value="TPR-like_helical_dom_sf"/>
</dbReference>
<gene>
    <name evidence="3" type="ORF">EJ73_01544</name>
</gene>
<keyword evidence="4" id="KW-1185">Reference proteome</keyword>
<dbReference type="OrthoDB" id="1523851at2"/>
<proteinExistence type="predicted"/>
<dbReference type="InterPro" id="IPR019734">
    <property type="entry name" value="TPR_rpt"/>
</dbReference>